<feature type="region of interest" description="Disordered" evidence="9">
    <location>
        <begin position="436"/>
        <end position="478"/>
    </location>
</feature>
<organism evidence="12 13">
    <name type="scientific">Streptomyces violaceusniger (strain Tu 4113)</name>
    <dbReference type="NCBI Taxonomy" id="653045"/>
    <lineage>
        <taxon>Bacteria</taxon>
        <taxon>Bacillati</taxon>
        <taxon>Actinomycetota</taxon>
        <taxon>Actinomycetes</taxon>
        <taxon>Kitasatosporales</taxon>
        <taxon>Streptomycetaceae</taxon>
        <taxon>Streptomyces</taxon>
        <taxon>Streptomyces violaceusniger group</taxon>
    </lineage>
</organism>
<gene>
    <name evidence="12" type="ORF">Strvi_0504</name>
</gene>
<feature type="transmembrane region" description="Helical" evidence="10">
    <location>
        <begin position="60"/>
        <end position="78"/>
    </location>
</feature>
<feature type="transmembrane region" description="Helical" evidence="10">
    <location>
        <begin position="126"/>
        <end position="145"/>
    </location>
</feature>
<dbReference type="Pfam" id="PF07730">
    <property type="entry name" value="HisKA_3"/>
    <property type="match status" value="1"/>
</dbReference>
<feature type="compositionally biased region" description="Low complexity" evidence="9">
    <location>
        <begin position="436"/>
        <end position="464"/>
    </location>
</feature>
<dbReference type="GO" id="GO:0016020">
    <property type="term" value="C:membrane"/>
    <property type="evidence" value="ECO:0007669"/>
    <property type="project" value="InterPro"/>
</dbReference>
<dbReference type="HOGENOM" id="CLU_000445_20_1_11"/>
<protein>
    <recommendedName>
        <fullName evidence="2">histidine kinase</fullName>
        <ecNumber evidence="2">2.7.13.3</ecNumber>
    </recommendedName>
</protein>
<evidence type="ECO:0000256" key="2">
    <source>
        <dbReference type="ARBA" id="ARBA00012438"/>
    </source>
</evidence>
<evidence type="ECO:0000256" key="6">
    <source>
        <dbReference type="ARBA" id="ARBA00022777"/>
    </source>
</evidence>
<dbReference type="GO" id="GO:0005524">
    <property type="term" value="F:ATP binding"/>
    <property type="evidence" value="ECO:0007669"/>
    <property type="project" value="UniProtKB-KW"/>
</dbReference>
<proteinExistence type="predicted"/>
<dbReference type="EMBL" id="CP002994">
    <property type="protein sequence ID" value="AEM80282.1"/>
    <property type="molecule type" value="Genomic_DNA"/>
</dbReference>
<keyword evidence="4" id="KW-0808">Transferase</keyword>
<evidence type="ECO:0000256" key="9">
    <source>
        <dbReference type="SAM" id="MobiDB-lite"/>
    </source>
</evidence>
<evidence type="ECO:0000313" key="12">
    <source>
        <dbReference type="EMBL" id="AEM80282.1"/>
    </source>
</evidence>
<dbReference type="InterPro" id="IPR036890">
    <property type="entry name" value="HATPase_C_sf"/>
</dbReference>
<name>G2P9Z1_STRV4</name>
<dbReference type="PANTHER" id="PTHR24421">
    <property type="entry name" value="NITRATE/NITRITE SENSOR PROTEIN NARX-RELATED"/>
    <property type="match status" value="1"/>
</dbReference>
<evidence type="ECO:0000256" key="7">
    <source>
        <dbReference type="ARBA" id="ARBA00022840"/>
    </source>
</evidence>
<dbReference type="AlphaFoldDB" id="G2P9Z1"/>
<keyword evidence="10" id="KW-1133">Transmembrane helix</keyword>
<evidence type="ECO:0000256" key="4">
    <source>
        <dbReference type="ARBA" id="ARBA00022679"/>
    </source>
</evidence>
<dbReference type="InterPro" id="IPR050482">
    <property type="entry name" value="Sensor_HK_TwoCompSys"/>
</dbReference>
<dbReference type="InterPro" id="IPR011712">
    <property type="entry name" value="Sig_transdc_His_kin_sub3_dim/P"/>
</dbReference>
<keyword evidence="7" id="KW-0067">ATP-binding</keyword>
<feature type="domain" description="Signal transduction histidine kinase subgroup 3 dimerisation and phosphoacceptor" evidence="11">
    <location>
        <begin position="224"/>
        <end position="289"/>
    </location>
</feature>
<dbReference type="KEGG" id="svl:Strvi_0504"/>
<dbReference type="CDD" id="cd16917">
    <property type="entry name" value="HATPase_UhpB-NarQ-NarX-like"/>
    <property type="match status" value="1"/>
</dbReference>
<dbReference type="RefSeq" id="WP_014053804.1">
    <property type="nucleotide sequence ID" value="NC_015957.1"/>
</dbReference>
<keyword evidence="10" id="KW-0812">Transmembrane</keyword>
<keyword evidence="13" id="KW-1185">Reference proteome</keyword>
<dbReference type="Proteomes" id="UP000008703">
    <property type="component" value="Chromosome"/>
</dbReference>
<keyword evidence="10" id="KW-0472">Membrane</keyword>
<sequence length="478" mass="50271">MDGVTQTIPRTEIRTIRRALSHLRKDMITGAFAFRPVPPLAATHPLVRHMPRAVRPYAPWLPQAAIVACAFYLMAVAGETEGAALALLSGVPLLLALYRPIGAWWLSFAASLVWGLGGADMYGGSMWPWPTTLFASHIAVMVIVATQNRPRVAGRMLLLTAGFGFACELGINARPTNAFPMVVASCVIVGAVVARRSLRETKQQVAVQQSATYEERSRRTLLEERATIARELHDVVAHHMSVIAIQAEAAPYRVANPPEELATSFATIRENAVAALTELRRVLGVVRADDPDAYADADPEAPQPTLATLDTLFAGVRAAGLTVEHVITGAVRPLPSGVELSAYRIVQEGLSNALRHAPGSTARVEIAYVLGGLGLRIVNGPPTQPVRPSPGMGHGLLGMRERVAMLNGEMTAGTVEEDGGYEVAVFIPAAALPEAEASGSFGSSGPSGSSGSSGSEASGPAAPGLTKGPAPEGETMKP</sequence>
<reference evidence="12" key="1">
    <citation type="submission" date="2011-08" db="EMBL/GenBank/DDBJ databases">
        <title>Complete sequence of chromosome of Streptomyces violaceusniger Tu 4113.</title>
        <authorList>
            <consortium name="US DOE Joint Genome Institute"/>
            <person name="Lucas S."/>
            <person name="Han J."/>
            <person name="Lapidus A."/>
            <person name="Cheng J.-F."/>
            <person name="Goodwin L."/>
            <person name="Pitluck S."/>
            <person name="Peters L."/>
            <person name="Ivanova N."/>
            <person name="Daligault H."/>
            <person name="Detter J.C."/>
            <person name="Han C."/>
            <person name="Tapia R."/>
            <person name="Land M."/>
            <person name="Hauser L."/>
            <person name="Kyrpides N."/>
            <person name="Ivanova N."/>
            <person name="Pagani I."/>
            <person name="Hagen A."/>
            <person name="Katz L."/>
            <person name="Fiedler H.-P."/>
            <person name="Keasling J."/>
            <person name="Fortman J."/>
            <person name="Woyke T."/>
        </authorList>
    </citation>
    <scope>NUCLEOTIDE SEQUENCE [LARGE SCALE GENOMIC DNA]</scope>
    <source>
        <strain evidence="12">Tu 4113</strain>
    </source>
</reference>
<evidence type="ECO:0000259" key="11">
    <source>
        <dbReference type="Pfam" id="PF07730"/>
    </source>
</evidence>
<dbReference type="Gene3D" id="1.20.5.1930">
    <property type="match status" value="1"/>
</dbReference>
<dbReference type="eggNOG" id="COG4585">
    <property type="taxonomic scope" value="Bacteria"/>
</dbReference>
<evidence type="ECO:0000256" key="1">
    <source>
        <dbReference type="ARBA" id="ARBA00000085"/>
    </source>
</evidence>
<dbReference type="EC" id="2.7.13.3" evidence="2"/>
<evidence type="ECO:0000256" key="3">
    <source>
        <dbReference type="ARBA" id="ARBA00022553"/>
    </source>
</evidence>
<dbReference type="Gene3D" id="3.30.565.10">
    <property type="entry name" value="Histidine kinase-like ATPase, C-terminal domain"/>
    <property type="match status" value="1"/>
</dbReference>
<evidence type="ECO:0000256" key="5">
    <source>
        <dbReference type="ARBA" id="ARBA00022741"/>
    </source>
</evidence>
<dbReference type="SUPFAM" id="SSF55874">
    <property type="entry name" value="ATPase domain of HSP90 chaperone/DNA topoisomerase II/histidine kinase"/>
    <property type="match status" value="1"/>
</dbReference>
<evidence type="ECO:0000256" key="10">
    <source>
        <dbReference type="SAM" id="Phobius"/>
    </source>
</evidence>
<keyword evidence="5" id="KW-0547">Nucleotide-binding</keyword>
<accession>G2P9Z1</accession>
<keyword evidence="3" id="KW-0597">Phosphoprotein</keyword>
<keyword evidence="6 12" id="KW-0418">Kinase</keyword>
<dbReference type="PANTHER" id="PTHR24421:SF10">
    <property type="entry name" value="NITRATE_NITRITE SENSOR PROTEIN NARQ"/>
    <property type="match status" value="1"/>
</dbReference>
<evidence type="ECO:0000313" key="13">
    <source>
        <dbReference type="Proteomes" id="UP000008703"/>
    </source>
</evidence>
<keyword evidence="8" id="KW-0902">Two-component regulatory system</keyword>
<dbReference type="GO" id="GO:0046983">
    <property type="term" value="F:protein dimerization activity"/>
    <property type="evidence" value="ECO:0007669"/>
    <property type="project" value="InterPro"/>
</dbReference>
<evidence type="ECO:0000256" key="8">
    <source>
        <dbReference type="ARBA" id="ARBA00023012"/>
    </source>
</evidence>
<dbReference type="GO" id="GO:0000155">
    <property type="term" value="F:phosphorelay sensor kinase activity"/>
    <property type="evidence" value="ECO:0007669"/>
    <property type="project" value="InterPro"/>
</dbReference>
<comment type="catalytic activity">
    <reaction evidence="1">
        <text>ATP + protein L-histidine = ADP + protein N-phospho-L-histidine.</text>
        <dbReference type="EC" id="2.7.13.3"/>
    </reaction>
</comment>